<keyword evidence="1" id="KW-1133">Transmembrane helix</keyword>
<evidence type="ECO:0000313" key="2">
    <source>
        <dbReference type="EMBL" id="AZK44571.1"/>
    </source>
</evidence>
<dbReference type="Proteomes" id="UP000278804">
    <property type="component" value="Chromosome"/>
</dbReference>
<keyword evidence="1" id="KW-0812">Transmembrane</keyword>
<keyword evidence="3" id="KW-1185">Reference proteome</keyword>
<reference evidence="2 3" key="1">
    <citation type="journal article" date="2020" name="Int. J. Syst. Evol. Microbiol.">
        <title>Description of Erysipelothrix piscisicarius sp. nov., an emergent fish pathogen, and assessment of virulence using a tiger barb (Puntigrus tetrazona) infection model.</title>
        <authorList>
            <person name="Pomaranski E.K."/>
            <person name="Griffin M.J."/>
            <person name="Camus A.C."/>
            <person name="Armwood A.R."/>
            <person name="Shelley J."/>
            <person name="Waldbieser G.C."/>
            <person name="LaFrentz B.R."/>
            <person name="Garcia J.C."/>
            <person name="Yanong R."/>
            <person name="Soto E."/>
        </authorList>
    </citation>
    <scope>NUCLEOTIDE SEQUENCE [LARGE SCALE GENOMIC DNA]</scope>
    <source>
        <strain evidence="2 3">15TAL0474</strain>
    </source>
</reference>
<name>A0A3Q8S874_9FIRM</name>
<feature type="transmembrane region" description="Helical" evidence="1">
    <location>
        <begin position="34"/>
        <end position="57"/>
    </location>
</feature>
<sequence>MKSRINRDLLIPLIASVLSLVAFIYIYLKQTQFGPFNLSLMIILLVCALNALLFGIYKHFSKRVDTLELKFLTVIWIGLSLCLVLISVATVLILVSL</sequence>
<keyword evidence="1" id="KW-0472">Membrane</keyword>
<evidence type="ECO:0000313" key="3">
    <source>
        <dbReference type="Proteomes" id="UP000278804"/>
    </source>
</evidence>
<evidence type="ECO:0000256" key="1">
    <source>
        <dbReference type="SAM" id="Phobius"/>
    </source>
</evidence>
<organism evidence="2 3">
    <name type="scientific">Erysipelothrix piscisicarius</name>
    <dbReference type="NCBI Taxonomy" id="2485784"/>
    <lineage>
        <taxon>Bacteria</taxon>
        <taxon>Bacillati</taxon>
        <taxon>Bacillota</taxon>
        <taxon>Erysipelotrichia</taxon>
        <taxon>Erysipelotrichales</taxon>
        <taxon>Erysipelotrichaceae</taxon>
        <taxon>Erysipelothrix</taxon>
    </lineage>
</organism>
<dbReference type="AlphaFoldDB" id="A0A3Q8S874"/>
<protein>
    <submittedName>
        <fullName evidence="2">Uncharacterized protein</fullName>
    </submittedName>
</protein>
<dbReference type="RefSeq" id="WP_125164732.1">
    <property type="nucleotide sequence ID" value="NZ_CP034234.1"/>
</dbReference>
<accession>A0A3Q8S874</accession>
<feature type="transmembrane region" description="Helical" evidence="1">
    <location>
        <begin position="69"/>
        <end position="95"/>
    </location>
</feature>
<dbReference type="EMBL" id="CP034234">
    <property type="protein sequence ID" value="AZK44571.1"/>
    <property type="molecule type" value="Genomic_DNA"/>
</dbReference>
<dbReference type="KEGG" id="eri:EEI45_07370"/>
<feature type="transmembrane region" description="Helical" evidence="1">
    <location>
        <begin position="9"/>
        <end position="28"/>
    </location>
</feature>
<gene>
    <name evidence="2" type="ORF">EEI45_07370</name>
</gene>
<proteinExistence type="predicted"/>